<dbReference type="VEuPathDB" id="FungiDB:AeMF1_003828"/>
<dbReference type="PANTHER" id="PTHR31827:SF1">
    <property type="entry name" value="EMB|CAB89363.1"/>
    <property type="match status" value="1"/>
</dbReference>
<evidence type="ECO:0000313" key="2">
    <source>
        <dbReference type="EMBL" id="KAF0724751.1"/>
    </source>
</evidence>
<dbReference type="PANTHER" id="PTHR31827">
    <property type="entry name" value="EMB|CAB89363.1"/>
    <property type="match status" value="1"/>
</dbReference>
<feature type="domain" description="WRKY19-like zinc finger" evidence="1">
    <location>
        <begin position="77"/>
        <end position="99"/>
    </location>
</feature>
<proteinExistence type="predicted"/>
<name>A0A6G0WED1_9STRA</name>
<evidence type="ECO:0000259" key="1">
    <source>
        <dbReference type="Pfam" id="PF24906"/>
    </source>
</evidence>
<dbReference type="AlphaFoldDB" id="A0A6G0WED1"/>
<dbReference type="InterPro" id="IPR056866">
    <property type="entry name" value="Znf_WRKY19"/>
</dbReference>
<gene>
    <name evidence="2" type="ORF">Ae201684_016625</name>
</gene>
<sequence>MKCFFNDCENPTANGTWKCTFHRHRSLCLVHNCQNQVYARNLCVKHGGKPKCQAENCTMNSRVGNFCSRHGASHLKKRCSRDGCDKQAHARGFCVRHGGGRKCRIDDCTCHARNGPYCARHKCEIEDKMQKEPVQRPLHVEPLRLPSLHAQLAKPDEQPALPRFPTPLKMLMSVIN</sequence>
<organism evidence="2 3">
    <name type="scientific">Aphanomyces euteiches</name>
    <dbReference type="NCBI Taxonomy" id="100861"/>
    <lineage>
        <taxon>Eukaryota</taxon>
        <taxon>Sar</taxon>
        <taxon>Stramenopiles</taxon>
        <taxon>Oomycota</taxon>
        <taxon>Saprolegniomycetes</taxon>
        <taxon>Saprolegniales</taxon>
        <taxon>Verrucalvaceae</taxon>
        <taxon>Aphanomyces</taxon>
    </lineage>
</organism>
<dbReference type="Pfam" id="PF24906">
    <property type="entry name" value="Zf_WRKY19"/>
    <property type="match status" value="1"/>
</dbReference>
<evidence type="ECO:0000313" key="3">
    <source>
        <dbReference type="Proteomes" id="UP000481153"/>
    </source>
</evidence>
<dbReference type="Proteomes" id="UP000481153">
    <property type="component" value="Unassembled WGS sequence"/>
</dbReference>
<reference evidence="2 3" key="1">
    <citation type="submission" date="2019-07" db="EMBL/GenBank/DDBJ databases">
        <title>Genomics analysis of Aphanomyces spp. identifies a new class of oomycete effector associated with host adaptation.</title>
        <authorList>
            <person name="Gaulin E."/>
        </authorList>
    </citation>
    <scope>NUCLEOTIDE SEQUENCE [LARGE SCALE GENOMIC DNA]</scope>
    <source>
        <strain evidence="2 3">ATCC 201684</strain>
    </source>
</reference>
<accession>A0A6G0WED1</accession>
<dbReference type="EMBL" id="VJMJ01000264">
    <property type="protein sequence ID" value="KAF0724751.1"/>
    <property type="molecule type" value="Genomic_DNA"/>
</dbReference>
<keyword evidence="3" id="KW-1185">Reference proteome</keyword>
<comment type="caution">
    <text evidence="2">The sequence shown here is derived from an EMBL/GenBank/DDBJ whole genome shotgun (WGS) entry which is preliminary data.</text>
</comment>
<protein>
    <recommendedName>
        <fullName evidence="1">WRKY19-like zinc finger domain-containing protein</fullName>
    </recommendedName>
</protein>